<evidence type="ECO:0000313" key="1">
    <source>
        <dbReference type="EMBL" id="KAI5439109.1"/>
    </source>
</evidence>
<accession>A0A9D4YHA4</accession>
<proteinExistence type="predicted"/>
<gene>
    <name evidence="1" type="ORF">KIW84_024756</name>
</gene>
<protein>
    <recommendedName>
        <fullName evidence="3">DUF4283 domain-containing protein</fullName>
    </recommendedName>
</protein>
<dbReference type="Gramene" id="Psat02G0475600-T1">
    <property type="protein sequence ID" value="KAI5439109.1"/>
    <property type="gene ID" value="KIW84_024756"/>
</dbReference>
<name>A0A9D4YHA4_PEA</name>
<reference evidence="1 2" key="1">
    <citation type="journal article" date="2022" name="Nat. Genet.">
        <title>Improved pea reference genome and pan-genome highlight genomic features and evolutionary characteristics.</title>
        <authorList>
            <person name="Yang T."/>
            <person name="Liu R."/>
            <person name="Luo Y."/>
            <person name="Hu S."/>
            <person name="Wang D."/>
            <person name="Wang C."/>
            <person name="Pandey M.K."/>
            <person name="Ge S."/>
            <person name="Xu Q."/>
            <person name="Li N."/>
            <person name="Li G."/>
            <person name="Huang Y."/>
            <person name="Saxena R.K."/>
            <person name="Ji Y."/>
            <person name="Li M."/>
            <person name="Yan X."/>
            <person name="He Y."/>
            <person name="Liu Y."/>
            <person name="Wang X."/>
            <person name="Xiang C."/>
            <person name="Varshney R.K."/>
            <person name="Ding H."/>
            <person name="Gao S."/>
            <person name="Zong X."/>
        </authorList>
    </citation>
    <scope>NUCLEOTIDE SEQUENCE [LARGE SCALE GENOMIC DNA]</scope>
    <source>
        <strain evidence="1 2">cv. Zhongwan 6</strain>
    </source>
</reference>
<sequence length="131" mass="15485">MHFESFWIRVYDLPLKLRSEVMAKQLWKIIGEYEEVDPKEANRMDMFLRIKVKIDLWKPLKGGTLRASLLPRIWKKGGRNKVQDRAAGIFSIHQAIARTLMGGRRRLPIKAQYLLQGKITGERKEKIKRRK</sequence>
<evidence type="ECO:0000313" key="2">
    <source>
        <dbReference type="Proteomes" id="UP001058974"/>
    </source>
</evidence>
<evidence type="ECO:0008006" key="3">
    <source>
        <dbReference type="Google" id="ProtNLM"/>
    </source>
</evidence>
<organism evidence="1 2">
    <name type="scientific">Pisum sativum</name>
    <name type="common">Garden pea</name>
    <name type="synonym">Lathyrus oleraceus</name>
    <dbReference type="NCBI Taxonomy" id="3888"/>
    <lineage>
        <taxon>Eukaryota</taxon>
        <taxon>Viridiplantae</taxon>
        <taxon>Streptophyta</taxon>
        <taxon>Embryophyta</taxon>
        <taxon>Tracheophyta</taxon>
        <taxon>Spermatophyta</taxon>
        <taxon>Magnoliopsida</taxon>
        <taxon>eudicotyledons</taxon>
        <taxon>Gunneridae</taxon>
        <taxon>Pentapetalae</taxon>
        <taxon>rosids</taxon>
        <taxon>fabids</taxon>
        <taxon>Fabales</taxon>
        <taxon>Fabaceae</taxon>
        <taxon>Papilionoideae</taxon>
        <taxon>50 kb inversion clade</taxon>
        <taxon>NPAAA clade</taxon>
        <taxon>Hologalegina</taxon>
        <taxon>IRL clade</taxon>
        <taxon>Fabeae</taxon>
        <taxon>Lathyrus</taxon>
    </lineage>
</organism>
<dbReference type="EMBL" id="JAMSHJ010000002">
    <property type="protein sequence ID" value="KAI5439109.1"/>
    <property type="molecule type" value="Genomic_DNA"/>
</dbReference>
<dbReference type="AlphaFoldDB" id="A0A9D4YHA4"/>
<dbReference type="Proteomes" id="UP001058974">
    <property type="component" value="Chromosome 2"/>
</dbReference>
<comment type="caution">
    <text evidence="1">The sequence shown here is derived from an EMBL/GenBank/DDBJ whole genome shotgun (WGS) entry which is preliminary data.</text>
</comment>
<keyword evidence="2" id="KW-1185">Reference proteome</keyword>